<dbReference type="GO" id="GO:0006813">
    <property type="term" value="P:potassium ion transport"/>
    <property type="evidence" value="ECO:0007669"/>
    <property type="project" value="InterPro"/>
</dbReference>
<feature type="non-terminal residue" evidence="2">
    <location>
        <position position="1"/>
    </location>
</feature>
<dbReference type="EMBL" id="BARW01041149">
    <property type="protein sequence ID" value="GAJ22763.1"/>
    <property type="molecule type" value="Genomic_DNA"/>
</dbReference>
<name>X1UZ31_9ZZZZ</name>
<evidence type="ECO:0000313" key="2">
    <source>
        <dbReference type="EMBL" id="GAJ22763.1"/>
    </source>
</evidence>
<dbReference type="SUPFAM" id="SSF51735">
    <property type="entry name" value="NAD(P)-binding Rossmann-fold domains"/>
    <property type="match status" value="1"/>
</dbReference>
<evidence type="ECO:0000259" key="1">
    <source>
        <dbReference type="Pfam" id="PF02254"/>
    </source>
</evidence>
<proteinExistence type="predicted"/>
<dbReference type="AlphaFoldDB" id="X1UZ31"/>
<gene>
    <name evidence="2" type="ORF">S12H4_61786</name>
</gene>
<comment type="caution">
    <text evidence="2">The sequence shown here is derived from an EMBL/GenBank/DDBJ whole genome shotgun (WGS) entry which is preliminary data.</text>
</comment>
<accession>X1UZ31</accession>
<reference evidence="2" key="1">
    <citation type="journal article" date="2014" name="Front. Microbiol.">
        <title>High frequency of phylogenetically diverse reductive dehalogenase-homologous genes in deep subseafloor sedimentary metagenomes.</title>
        <authorList>
            <person name="Kawai M."/>
            <person name="Futagami T."/>
            <person name="Toyoda A."/>
            <person name="Takaki Y."/>
            <person name="Nishi S."/>
            <person name="Hori S."/>
            <person name="Arai W."/>
            <person name="Tsubouchi T."/>
            <person name="Morono Y."/>
            <person name="Uchiyama I."/>
            <person name="Ito T."/>
            <person name="Fujiyama A."/>
            <person name="Inagaki F."/>
            <person name="Takami H."/>
        </authorList>
    </citation>
    <scope>NUCLEOTIDE SEQUENCE</scope>
    <source>
        <strain evidence="2">Expedition CK06-06</strain>
    </source>
</reference>
<feature type="non-terminal residue" evidence="2">
    <location>
        <position position="105"/>
    </location>
</feature>
<protein>
    <recommendedName>
        <fullName evidence="1">RCK N-terminal domain-containing protein</fullName>
    </recommendedName>
</protein>
<organism evidence="2">
    <name type="scientific">marine sediment metagenome</name>
    <dbReference type="NCBI Taxonomy" id="412755"/>
    <lineage>
        <taxon>unclassified sequences</taxon>
        <taxon>metagenomes</taxon>
        <taxon>ecological metagenomes</taxon>
    </lineage>
</organism>
<dbReference type="Pfam" id="PF02254">
    <property type="entry name" value="TrkA_N"/>
    <property type="match status" value="1"/>
</dbReference>
<dbReference type="Gene3D" id="3.40.50.720">
    <property type="entry name" value="NAD(P)-binding Rossmann-like Domain"/>
    <property type="match status" value="1"/>
</dbReference>
<feature type="domain" description="RCK N-terminal" evidence="1">
    <location>
        <begin position="2"/>
        <end position="80"/>
    </location>
</feature>
<dbReference type="InterPro" id="IPR003148">
    <property type="entry name" value="RCK_N"/>
</dbReference>
<sequence>EDNLELVEDLISTGYPVVVGDPTETANLAFASVKRAREIFINSDDDRIIIICTEKIRKVNEVCPIYVRAFEDHVREYLKQPPLNTIPFSTSKWAMEGIHKWTPHI</sequence>
<dbReference type="InterPro" id="IPR036291">
    <property type="entry name" value="NAD(P)-bd_dom_sf"/>
</dbReference>